<keyword evidence="2" id="KW-1185">Reference proteome</keyword>
<dbReference type="Proteomes" id="UP000243650">
    <property type="component" value="Unassembled WGS sequence"/>
</dbReference>
<evidence type="ECO:0000313" key="2">
    <source>
        <dbReference type="Proteomes" id="UP000243650"/>
    </source>
</evidence>
<accession>A0A2P6MI52</accession>
<sequence>MERGIRSFAVGRNNWMFSRISRGARISAAVYSLIETAKADYLHPDTYPTYLMDMLPYRPDWKLTFPGPTPFPARCAITTKAPARIGSRLFDEAVLRKARRGRRWDQRRPKILSQTGAVWEIAEASPTASFRRGLEKHRHPSACSTTFPKGRVSFFAFYARILRRFRRSGPEIRTAKGRPQSSIRLRTALLCSAVFKLRRISFRCFSFSVWPVLLCPFSGCREAQL</sequence>
<gene>
    <name evidence="1" type="ORF">C6I21_06440</name>
</gene>
<organism evidence="1 2">
    <name type="scientific">Alkalicoccus urumqiensis</name>
    <name type="common">Bacillus urumqiensis</name>
    <dbReference type="NCBI Taxonomy" id="1548213"/>
    <lineage>
        <taxon>Bacteria</taxon>
        <taxon>Bacillati</taxon>
        <taxon>Bacillota</taxon>
        <taxon>Bacilli</taxon>
        <taxon>Bacillales</taxon>
        <taxon>Bacillaceae</taxon>
        <taxon>Alkalicoccus</taxon>
    </lineage>
</organism>
<name>A0A2P6MI52_ALKUR</name>
<evidence type="ECO:0008006" key="3">
    <source>
        <dbReference type="Google" id="ProtNLM"/>
    </source>
</evidence>
<dbReference type="AlphaFoldDB" id="A0A2P6MI52"/>
<reference evidence="1 2" key="1">
    <citation type="submission" date="2018-03" db="EMBL/GenBank/DDBJ databases">
        <title>Bacillus urumqiensis sp. nov., a moderately haloalkaliphilic bacterium isolated from a salt lake.</title>
        <authorList>
            <person name="Zhao B."/>
            <person name="Liao Z."/>
        </authorList>
    </citation>
    <scope>NUCLEOTIDE SEQUENCE [LARGE SCALE GENOMIC DNA]</scope>
    <source>
        <strain evidence="1 2">BZ-SZ-XJ18</strain>
    </source>
</reference>
<dbReference type="OrthoDB" id="9760067at2"/>
<comment type="caution">
    <text evidence="1">The sequence shown here is derived from an EMBL/GenBank/DDBJ whole genome shotgun (WGS) entry which is preliminary data.</text>
</comment>
<protein>
    <recommendedName>
        <fullName evidence="3">Transposase IS66 C-terminal domain-containing protein</fullName>
    </recommendedName>
</protein>
<proteinExistence type="predicted"/>
<dbReference type="EMBL" id="PVNS01000005">
    <property type="protein sequence ID" value="PRO65938.1"/>
    <property type="molecule type" value="Genomic_DNA"/>
</dbReference>
<evidence type="ECO:0000313" key="1">
    <source>
        <dbReference type="EMBL" id="PRO65938.1"/>
    </source>
</evidence>